<evidence type="ECO:0000313" key="1">
    <source>
        <dbReference type="EMBL" id="CAB4849083.1"/>
    </source>
</evidence>
<dbReference type="InterPro" id="IPR003737">
    <property type="entry name" value="GlcNAc_PI_deacetylase-related"/>
</dbReference>
<name>A0A6J7BZ92_9ZZZZ</name>
<dbReference type="EMBL" id="CAFBIZ010000073">
    <property type="protein sequence ID" value="CAB4849083.1"/>
    <property type="molecule type" value="Genomic_DNA"/>
</dbReference>
<accession>A0A6J7BZ92</accession>
<evidence type="ECO:0000313" key="3">
    <source>
        <dbReference type="EMBL" id="CAB5018147.1"/>
    </source>
</evidence>
<dbReference type="AlphaFoldDB" id="A0A6J7BZ92"/>
<dbReference type="EMBL" id="CAFBND010000018">
    <property type="protein sequence ID" value="CAB4934518.1"/>
    <property type="molecule type" value="Genomic_DNA"/>
</dbReference>
<dbReference type="PANTHER" id="PTHR12993">
    <property type="entry name" value="N-ACETYLGLUCOSAMINYL-PHOSPHATIDYLINOSITOL DE-N-ACETYLASE-RELATED"/>
    <property type="match status" value="1"/>
</dbReference>
<gene>
    <name evidence="1" type="ORF">UFOPK3268_00712</name>
    <name evidence="2" type="ORF">UFOPK3752_00647</name>
    <name evidence="3" type="ORF">UFOPK4150_00072</name>
</gene>
<sequence length="240" mass="26141">MPDEIEVTRVLVVTAHPDDVDFGASGSIATWVGAGVSVTYCVITDGDAGGFDPEVPRSQIPGIRRAEQVAAAAAVGVSDVRFLGYRDGELTVSHGLRRDISRVIRQVRPQRMLIQTPERNWARIPASHPDHMAAGEAAIQAVYPDARNPFAHASLLEDEGLEAWSVSEVWVMGHPTQTQYVDITEVFDHKIAALRAHESQTGHHEDLETFIRGWGERLAAEAGFAPGRVAEAFFVATMPL</sequence>
<dbReference type="SUPFAM" id="SSF102588">
    <property type="entry name" value="LmbE-like"/>
    <property type="match status" value="1"/>
</dbReference>
<dbReference type="PANTHER" id="PTHR12993:SF28">
    <property type="entry name" value="LMBE FAMILY PROTEIN"/>
    <property type="match status" value="1"/>
</dbReference>
<evidence type="ECO:0000313" key="2">
    <source>
        <dbReference type="EMBL" id="CAB4934518.1"/>
    </source>
</evidence>
<dbReference type="Gene3D" id="3.40.50.10320">
    <property type="entry name" value="LmbE-like"/>
    <property type="match status" value="1"/>
</dbReference>
<organism evidence="1">
    <name type="scientific">freshwater metagenome</name>
    <dbReference type="NCBI Taxonomy" id="449393"/>
    <lineage>
        <taxon>unclassified sequences</taxon>
        <taxon>metagenomes</taxon>
        <taxon>ecological metagenomes</taxon>
    </lineage>
</organism>
<dbReference type="GO" id="GO:0016811">
    <property type="term" value="F:hydrolase activity, acting on carbon-nitrogen (but not peptide) bonds, in linear amides"/>
    <property type="evidence" value="ECO:0007669"/>
    <property type="project" value="TreeGrafter"/>
</dbReference>
<protein>
    <submittedName>
        <fullName evidence="1">Unannotated protein</fullName>
    </submittedName>
</protein>
<reference evidence="1" key="1">
    <citation type="submission" date="2020-05" db="EMBL/GenBank/DDBJ databases">
        <authorList>
            <person name="Chiriac C."/>
            <person name="Salcher M."/>
            <person name="Ghai R."/>
            <person name="Kavagutti S V."/>
        </authorList>
    </citation>
    <scope>NUCLEOTIDE SEQUENCE</scope>
</reference>
<dbReference type="EMBL" id="CAFBPU010000001">
    <property type="protein sequence ID" value="CAB5018147.1"/>
    <property type="molecule type" value="Genomic_DNA"/>
</dbReference>
<dbReference type="InterPro" id="IPR024078">
    <property type="entry name" value="LmbE-like_dom_sf"/>
</dbReference>
<dbReference type="Pfam" id="PF02585">
    <property type="entry name" value="PIG-L"/>
    <property type="match status" value="1"/>
</dbReference>
<proteinExistence type="predicted"/>